<comment type="caution">
    <text evidence="1">The sequence shown here is derived from an EMBL/GenBank/DDBJ whole genome shotgun (WGS) entry which is preliminary data.</text>
</comment>
<evidence type="ECO:0000313" key="2">
    <source>
        <dbReference type="Proteomes" id="UP001637618"/>
    </source>
</evidence>
<organism evidence="1 2">
    <name type="scientific">Pseudomonas imrae</name>
    <dbReference type="NCBI Taxonomy" id="2992837"/>
    <lineage>
        <taxon>Bacteria</taxon>
        <taxon>Pseudomonadati</taxon>
        <taxon>Pseudomonadota</taxon>
        <taxon>Gammaproteobacteria</taxon>
        <taxon>Pseudomonadales</taxon>
        <taxon>Pseudomonadaceae</taxon>
        <taxon>Pseudomonas</taxon>
    </lineage>
</organism>
<keyword evidence="2" id="KW-1185">Reference proteome</keyword>
<protein>
    <submittedName>
        <fullName evidence="1">Uncharacterized protein</fullName>
    </submittedName>
</protein>
<reference evidence="1" key="1">
    <citation type="submission" date="2022-11" db="EMBL/GenBank/DDBJ databases">
        <title>Draft genome sequences of strains of Pseudomonas imrae sp. nov.</title>
        <authorList>
            <person name="Salva Serra F."/>
            <person name="Nimje P."/>
            <person name="Moore E.R.B."/>
            <person name="Marathe N.P."/>
        </authorList>
    </citation>
    <scope>NUCLEOTIDE SEQUENCE</scope>
    <source>
        <strain evidence="1">15FMM2</strain>
    </source>
</reference>
<dbReference type="EMBL" id="JAPEQY010000018">
    <property type="protein sequence ID" value="MFO2479900.1"/>
    <property type="molecule type" value="Genomic_DNA"/>
</dbReference>
<gene>
    <name evidence="1" type="ORF">OOJ96_21145</name>
</gene>
<proteinExistence type="predicted"/>
<accession>A0ACC7PIN5</accession>
<dbReference type="Proteomes" id="UP001637618">
    <property type="component" value="Unassembled WGS sequence"/>
</dbReference>
<name>A0ACC7PIN5_9PSED</name>
<sequence length="74" mass="8250">MNSSLLILNSLALAVLVVFHFQGTGKMDMTQITQAGSYQSQQRPQLAVMTANDQSLKQLTQDARPARTSEHWVF</sequence>
<evidence type="ECO:0000313" key="1">
    <source>
        <dbReference type="EMBL" id="MFO2479900.1"/>
    </source>
</evidence>